<feature type="transmembrane region" description="Helical" evidence="9">
    <location>
        <begin position="121"/>
        <end position="147"/>
    </location>
</feature>
<keyword evidence="3 9" id="KW-0812">Transmembrane</keyword>
<dbReference type="GO" id="GO:0004427">
    <property type="term" value="F:inorganic diphosphate phosphatase activity"/>
    <property type="evidence" value="ECO:0007669"/>
    <property type="project" value="UniProtKB-UniRule"/>
</dbReference>
<dbReference type="InterPro" id="IPR004131">
    <property type="entry name" value="PPase-energised_H-pump"/>
</dbReference>
<dbReference type="Proteomes" id="UP000509771">
    <property type="component" value="Chromosome"/>
</dbReference>
<protein>
    <recommendedName>
        <fullName evidence="9">K(+)-insensitive pyrophosphate-energized proton pump</fullName>
        <ecNumber evidence="9">7.1.3.1</ecNumber>
    </recommendedName>
    <alternativeName>
        <fullName evidence="9">Membrane-bound proton-translocating pyrophosphatase</fullName>
    </alternativeName>
    <alternativeName>
        <fullName evidence="9">Pyrophosphate-energized inorganic pyrophosphatase</fullName>
        <shortName evidence="9">H(+)-PPase</shortName>
    </alternativeName>
</protein>
<evidence type="ECO:0000313" key="10">
    <source>
        <dbReference type="EMBL" id="QLH03261.1"/>
    </source>
</evidence>
<dbReference type="KEGG" id="ncl:C5F47_06730"/>
<feature type="transmembrane region" description="Helical" evidence="9">
    <location>
        <begin position="368"/>
        <end position="388"/>
    </location>
</feature>
<evidence type="ECO:0000256" key="1">
    <source>
        <dbReference type="ARBA" id="ARBA00004127"/>
    </source>
</evidence>
<comment type="catalytic activity">
    <reaction evidence="9">
        <text>diphosphate + H2O + H(+)(in) = 2 phosphate + 2 H(+)(out)</text>
        <dbReference type="Rhea" id="RHEA:13973"/>
        <dbReference type="ChEBI" id="CHEBI:15377"/>
        <dbReference type="ChEBI" id="CHEBI:15378"/>
        <dbReference type="ChEBI" id="CHEBI:33019"/>
        <dbReference type="ChEBI" id="CHEBI:43474"/>
        <dbReference type="EC" id="7.1.3.1"/>
    </reaction>
</comment>
<dbReference type="OrthoDB" id="53167at2157"/>
<evidence type="ECO:0000256" key="3">
    <source>
        <dbReference type="ARBA" id="ARBA00022692"/>
    </source>
</evidence>
<dbReference type="GO" id="GO:0009678">
    <property type="term" value="F:diphosphate hydrolysis-driven proton transmembrane transporter activity"/>
    <property type="evidence" value="ECO:0007669"/>
    <property type="project" value="UniProtKB-UniRule"/>
</dbReference>
<keyword evidence="7 9" id="KW-0406">Ion transport</keyword>
<dbReference type="NCBIfam" id="NF001960">
    <property type="entry name" value="PRK00733.3-5"/>
    <property type="match status" value="1"/>
</dbReference>
<dbReference type="PANTHER" id="PTHR31998">
    <property type="entry name" value="K(+)-INSENSITIVE PYROPHOSPHATE-ENERGIZED PROTON PUMP"/>
    <property type="match status" value="1"/>
</dbReference>
<accession>A0A7D5R8F6</accession>
<comment type="cofactor">
    <cofactor evidence="9">
        <name>Mg(2+)</name>
        <dbReference type="ChEBI" id="CHEBI:18420"/>
    </cofactor>
</comment>
<name>A0A7D5R8F6_9ARCH</name>
<feature type="transmembrane region" description="Helical" evidence="9">
    <location>
        <begin position="222"/>
        <end position="239"/>
    </location>
</feature>
<evidence type="ECO:0000256" key="9">
    <source>
        <dbReference type="HAMAP-Rule" id="MF_01129"/>
    </source>
</evidence>
<dbReference type="EC" id="7.1.3.1" evidence="9"/>
<comment type="caution">
    <text evidence="9">Lacks conserved residue(s) required for the propagation of feature annotation.</text>
</comment>
<comment type="subunit">
    <text evidence="9">Homodimer.</text>
</comment>
<comment type="subcellular location">
    <subcellularLocation>
        <location evidence="9">Cell membrane</location>
        <topology evidence="9">Multi-pass membrane protein</topology>
    </subcellularLocation>
    <subcellularLocation>
        <location evidence="1">Endomembrane system</location>
        <topology evidence="1">Multi-pass membrane protein</topology>
    </subcellularLocation>
</comment>
<feature type="transmembrane region" description="Helical" evidence="9">
    <location>
        <begin position="574"/>
        <end position="607"/>
    </location>
</feature>
<evidence type="ECO:0000256" key="2">
    <source>
        <dbReference type="ARBA" id="ARBA00022448"/>
    </source>
</evidence>
<dbReference type="RefSeq" id="WP_179360376.1">
    <property type="nucleotide sequence ID" value="NZ_CP026993.1"/>
</dbReference>
<feature type="transmembrane region" description="Helical" evidence="9">
    <location>
        <begin position="153"/>
        <end position="174"/>
    </location>
</feature>
<evidence type="ECO:0000256" key="8">
    <source>
        <dbReference type="ARBA" id="ARBA00023136"/>
    </source>
</evidence>
<feature type="transmembrane region" description="Helical" evidence="9">
    <location>
        <begin position="57"/>
        <end position="73"/>
    </location>
</feature>
<feature type="transmembrane region" description="Helical" evidence="9">
    <location>
        <begin position="500"/>
        <end position="520"/>
    </location>
</feature>
<feature type="site" description="Determinant of potassium independence" evidence="9">
    <location>
        <position position="456"/>
    </location>
</feature>
<feature type="transmembrane region" description="Helical" evidence="9">
    <location>
        <begin position="280"/>
        <end position="302"/>
    </location>
</feature>
<keyword evidence="9" id="KW-0375">Hydrogen ion transport</keyword>
<evidence type="ECO:0000313" key="11">
    <source>
        <dbReference type="Proteomes" id="UP000509771"/>
    </source>
</evidence>
<feature type="transmembrane region" description="Helical" evidence="9">
    <location>
        <begin position="658"/>
        <end position="678"/>
    </location>
</feature>
<dbReference type="PIRSF" id="PIRSF001265">
    <property type="entry name" value="H+-PPase"/>
    <property type="match status" value="1"/>
</dbReference>
<keyword evidence="4 9" id="KW-0460">Magnesium</keyword>
<dbReference type="AlphaFoldDB" id="A0A7D5R8F6"/>
<dbReference type="GO" id="GO:0005886">
    <property type="term" value="C:plasma membrane"/>
    <property type="evidence" value="ECO:0007669"/>
    <property type="project" value="UniProtKB-SubCell"/>
</dbReference>
<comment type="similarity">
    <text evidence="9">Belongs to the H(+)-translocating pyrophosphatase (TC 3.A.10) family. K(+)-insensitive subfamily.</text>
</comment>
<keyword evidence="9" id="KW-1003">Cell membrane</keyword>
<evidence type="ECO:0000256" key="5">
    <source>
        <dbReference type="ARBA" id="ARBA00022967"/>
    </source>
</evidence>
<proteinExistence type="inferred from homology"/>
<feature type="transmembrane region" description="Helical" evidence="9">
    <location>
        <begin position="6"/>
        <end position="27"/>
    </location>
</feature>
<dbReference type="GO" id="GO:0012505">
    <property type="term" value="C:endomembrane system"/>
    <property type="evidence" value="ECO:0007669"/>
    <property type="project" value="UniProtKB-SubCell"/>
</dbReference>
<feature type="transmembrane region" description="Helical" evidence="9">
    <location>
        <begin position="462"/>
        <end position="480"/>
    </location>
</feature>
<feature type="transmembrane region" description="Helical" evidence="9">
    <location>
        <begin position="79"/>
        <end position="100"/>
    </location>
</feature>
<dbReference type="Pfam" id="PF03030">
    <property type="entry name" value="H_PPase"/>
    <property type="match status" value="1"/>
</dbReference>
<keyword evidence="5 9" id="KW-1278">Translocase</keyword>
<keyword evidence="8 9" id="KW-0472">Membrane</keyword>
<keyword evidence="11" id="KW-1185">Reference proteome</keyword>
<dbReference type="GeneID" id="56059734"/>
<feature type="transmembrane region" description="Helical" evidence="9">
    <location>
        <begin position="308"/>
        <end position="327"/>
    </location>
</feature>
<reference evidence="10 11" key="1">
    <citation type="submission" date="2018-02" db="EMBL/GenBank/DDBJ databases">
        <title>Complete genome of Nitrosopumilus cobalaminigenes HCA1.</title>
        <authorList>
            <person name="Qin W."/>
            <person name="Zheng Y."/>
            <person name="Stahl D.A."/>
        </authorList>
    </citation>
    <scope>NUCLEOTIDE SEQUENCE [LARGE SCALE GENOMIC DNA]</scope>
    <source>
        <strain evidence="10 11">HCA1</strain>
    </source>
</reference>
<evidence type="ECO:0000256" key="6">
    <source>
        <dbReference type="ARBA" id="ARBA00022989"/>
    </source>
</evidence>
<keyword evidence="2 9" id="KW-0813">Transport</keyword>
<feature type="transmembrane region" description="Helical" evidence="9">
    <location>
        <begin position="394"/>
        <end position="416"/>
    </location>
</feature>
<feature type="transmembrane region" description="Helical" evidence="9">
    <location>
        <begin position="245"/>
        <end position="268"/>
    </location>
</feature>
<gene>
    <name evidence="9 10" type="primary">hppA</name>
    <name evidence="10" type="ORF">C5F47_06730</name>
</gene>
<sequence>MEIAEILPFIAGIASFLVAGGLVAWIVKQPAGTKEMMDISNAVKEGASAFLKREMKIIIPVAIALSLIIGIFLTPSNGIAFAVGAALSAVAGIISLKITVKAAVRAANLSGSGLGQTFAMAFRGGATVGLAVPAMALLAITGLYLIYPDPITIAGVGIGASLIALFIRIGGGIFTKAADMGADLVGKVEANIPEDDPRNPATIADNVGDNVGDAAGMGSDVYESYIVTILAALLIAALIGAPNFFLYPILIGSSGMIASIIGVVIVGSKNITDVMKPLNRSFYVSAAIAIGLNYVFITQFIGDSAASYALFGSTVIGVILVPVIQKITDYYTSYKQKPVIEIADSAKWGYASLTLMGIIKGMQSTGPFMIALVVAIIVSYSIASAAAPEGADPVLYGIFGTALTAMAMLSLAGIVLSIDAFGPIADNAGGIVEMTGMGEENRKVTDEIDAVGNTTKAVTKGFAIASAALAALAMIQAFQFEAAHVFEGVLDLDYSLTNPAIIVGLLIGGLIPFIITGQLINGVSRAAGKMVDEVRRQFKADDGILAGTSKPDYAKCVDIATVASIKELWKPALVAIISPIILGILLGPTAVAGLLMGSVVTGILLAYHLANTGGAWDNAKKLVEMKGEKGSEVHKVAVVGDIIGDPYKDTAGPALNTVIKLLNTIAIVFVSAFVAIIAI</sequence>
<organism evidence="10 11">
    <name type="scientific">Nitrosopumilus cobalaminigenes</name>
    <dbReference type="NCBI Taxonomy" id="1470066"/>
    <lineage>
        <taxon>Archaea</taxon>
        <taxon>Nitrososphaerota</taxon>
        <taxon>Nitrososphaeria</taxon>
        <taxon>Nitrosopumilales</taxon>
        <taxon>Nitrosopumilaceae</taxon>
        <taxon>Nitrosopumilus</taxon>
    </lineage>
</organism>
<keyword evidence="10" id="KW-0378">Hydrolase</keyword>
<dbReference type="EMBL" id="CP026993">
    <property type="protein sequence ID" value="QLH03261.1"/>
    <property type="molecule type" value="Genomic_DNA"/>
</dbReference>
<evidence type="ECO:0000256" key="4">
    <source>
        <dbReference type="ARBA" id="ARBA00022842"/>
    </source>
</evidence>
<keyword evidence="6 9" id="KW-1133">Transmembrane helix</keyword>
<evidence type="ECO:0000256" key="7">
    <source>
        <dbReference type="ARBA" id="ARBA00023065"/>
    </source>
</evidence>
<dbReference type="GO" id="GO:0000287">
    <property type="term" value="F:magnesium ion binding"/>
    <property type="evidence" value="ECO:0007669"/>
    <property type="project" value="UniProtKB-UniRule"/>
</dbReference>
<dbReference type="NCBIfam" id="TIGR01104">
    <property type="entry name" value="V_PPase"/>
    <property type="match status" value="1"/>
</dbReference>
<dbReference type="HAMAP" id="MF_01129">
    <property type="entry name" value="PPase_energized_pump"/>
    <property type="match status" value="1"/>
</dbReference>
<comment type="function">
    <text evidence="9">Proton pump that utilizes the energy of pyrophosphate hydrolysis as the driving force for proton movement across the membrane. Generates a proton motive force.</text>
</comment>